<evidence type="ECO:0000256" key="2">
    <source>
        <dbReference type="ARBA" id="ARBA00012438"/>
    </source>
</evidence>
<feature type="domain" description="PAS" evidence="7">
    <location>
        <begin position="407"/>
        <end position="443"/>
    </location>
</feature>
<feature type="domain" description="PAC" evidence="8">
    <location>
        <begin position="354"/>
        <end position="406"/>
    </location>
</feature>
<dbReference type="InterPro" id="IPR036890">
    <property type="entry name" value="HATPase_C_sf"/>
</dbReference>
<comment type="caution">
    <text evidence="9">The sequence shown here is derived from an EMBL/GenBank/DDBJ whole genome shotgun (WGS) entry which is preliminary data.</text>
</comment>
<evidence type="ECO:0000256" key="3">
    <source>
        <dbReference type="ARBA" id="ARBA00022553"/>
    </source>
</evidence>
<keyword evidence="3" id="KW-0597">Phosphoprotein</keyword>
<gene>
    <name evidence="9" type="ORF">FOE74_20665</name>
</gene>
<evidence type="ECO:0000256" key="1">
    <source>
        <dbReference type="ARBA" id="ARBA00000085"/>
    </source>
</evidence>
<keyword evidence="4" id="KW-0808">Transferase</keyword>
<evidence type="ECO:0000313" key="9">
    <source>
        <dbReference type="EMBL" id="KAA6430231.1"/>
    </source>
</evidence>
<dbReference type="Gene3D" id="1.10.287.130">
    <property type="match status" value="1"/>
</dbReference>
<dbReference type="InterPro" id="IPR004358">
    <property type="entry name" value="Sig_transdc_His_kin-like_C"/>
</dbReference>
<feature type="domain" description="PAC" evidence="8">
    <location>
        <begin position="742"/>
        <end position="795"/>
    </location>
</feature>
<proteinExistence type="predicted"/>
<dbReference type="EMBL" id="VKKZ01000026">
    <property type="protein sequence ID" value="KAA6430231.1"/>
    <property type="molecule type" value="Genomic_DNA"/>
</dbReference>
<accession>A0A5M8Q522</accession>
<feature type="domain" description="PAS" evidence="7">
    <location>
        <begin position="796"/>
        <end position="867"/>
    </location>
</feature>
<feature type="domain" description="PAC" evidence="8">
    <location>
        <begin position="225"/>
        <end position="277"/>
    </location>
</feature>
<dbReference type="Proteomes" id="UP000323866">
    <property type="component" value="Unassembled WGS sequence"/>
</dbReference>
<dbReference type="InterPro" id="IPR013655">
    <property type="entry name" value="PAS_fold_3"/>
</dbReference>
<name>A0A5M8Q522_9BACT</name>
<dbReference type="PROSITE" id="PS50112">
    <property type="entry name" value="PAS"/>
    <property type="match status" value="4"/>
</dbReference>
<dbReference type="EC" id="2.7.13.3" evidence="2"/>
<dbReference type="SUPFAM" id="SSF55874">
    <property type="entry name" value="ATPase domain of HSP90 chaperone/DNA topoisomerase II/histidine kinase"/>
    <property type="match status" value="1"/>
</dbReference>
<dbReference type="PANTHER" id="PTHR43304">
    <property type="entry name" value="PHYTOCHROME-LIKE PROTEIN CPH1"/>
    <property type="match status" value="1"/>
</dbReference>
<evidence type="ECO:0000259" key="8">
    <source>
        <dbReference type="PROSITE" id="PS50113"/>
    </source>
</evidence>
<dbReference type="FunFam" id="3.30.450.20:FF:000099">
    <property type="entry name" value="Sensory box sensor histidine kinase"/>
    <property type="match status" value="3"/>
</dbReference>
<feature type="domain" description="PAS" evidence="7">
    <location>
        <begin position="278"/>
        <end position="350"/>
    </location>
</feature>
<evidence type="ECO:0000313" key="10">
    <source>
        <dbReference type="Proteomes" id="UP000323866"/>
    </source>
</evidence>
<dbReference type="PANTHER" id="PTHR43304:SF1">
    <property type="entry name" value="PAC DOMAIN-CONTAINING PROTEIN"/>
    <property type="match status" value="1"/>
</dbReference>
<evidence type="ECO:0000259" key="7">
    <source>
        <dbReference type="PROSITE" id="PS50112"/>
    </source>
</evidence>
<dbReference type="AlphaFoldDB" id="A0A5M8Q522"/>
<dbReference type="InterPro" id="IPR052162">
    <property type="entry name" value="Sensor_kinase/Photoreceptor"/>
</dbReference>
<dbReference type="SMART" id="SM00091">
    <property type="entry name" value="PAS"/>
    <property type="match status" value="7"/>
</dbReference>
<feature type="domain" description="Histidine kinase" evidence="6">
    <location>
        <begin position="941"/>
        <end position="1156"/>
    </location>
</feature>
<dbReference type="InterPro" id="IPR005467">
    <property type="entry name" value="His_kinase_dom"/>
</dbReference>
<feature type="domain" description="PAC" evidence="8">
    <location>
        <begin position="870"/>
        <end position="923"/>
    </location>
</feature>
<dbReference type="SUPFAM" id="SSF55785">
    <property type="entry name" value="PYP-like sensor domain (PAS domain)"/>
    <property type="match status" value="6"/>
</dbReference>
<protein>
    <recommendedName>
        <fullName evidence="2">histidine kinase</fullName>
        <ecNumber evidence="2">2.7.13.3</ecNumber>
    </recommendedName>
</protein>
<dbReference type="InterPro" id="IPR036097">
    <property type="entry name" value="HisK_dim/P_sf"/>
</dbReference>
<dbReference type="InterPro" id="IPR035965">
    <property type="entry name" value="PAS-like_dom_sf"/>
</dbReference>
<sequence>MHMMSSPTSAPPLDLALIVQALPGLYLVLSPDLTILEATDAYLAATFKDRSILGRYLFEVFPANPQLEKPEGVLNLKQSLEFARDHKVPHKMALQRYDVPRPQSDGFEEKYWHPYNKPVLNAQGEVLYLLHHVVDVTELHRQREEQEITQGSLRAFVEASGGASWDYDVKSGKFYWGDNFTQLFGYPVSAQGESPDQWDARVHPAEYEQLRDSLNLVVRKKEKSWTGKYRFLKADGTYTHVMDHGYILYDAEGNPYRMLGTIIDIAPQQENERLAKENMKRFELLATATNDVIWDWNLKDDSIWWNNGFKTSFGYKEEEIEHDINSWYGRLHPQDAERVVEGIHQVIDNGGTNWQDEYRFRKADGTYADIFDRGVVSRDEAGTPRRMIGAMLDLTEKNQYAADLKASEQHVRALLEGIPEIAWVAHADGTIYYFNKAWYAYTGNTGPDEGWDKVVHPDDLASTIHNWTTALRTGQEYLNEARLKRASDGEYHWFTMRATPLKNEEGTIKAWIGVDTDIQEQKDIQQKLQERDEYVKRMLSQAPVQFAVLKGSNWTVDFATPQFKQLVGNRDTIGKPFREALPELEEQGFFEIIQEVFTTGELHLGSETPAYLDRHGTGELELGYFNFMYQPLFNEHHAVEGIMILIVEVTEQVRVQNEAAQLAQELQVSHERTLRILDALPHMTFTAKPDGYVEYYSRQWYDYLGTTQAELTGWGWEHFIHPDDLGITHTHWAHSLATGEPYMVENRWRTKNSAEYRWFLVRAVPMRDEAGSITLWVGSHTDIQDQKKMLLELQESIQNFQFLADSMPQLVWTTTPDGYHNYFNKQWVEYTGYDVEASKGTRMWNNLLHPDDQERAFARWNHSLRTGEPYEVEYRFKRASDGEWRWFLARALPQQDQEGNITMWFGTCTEIEDQKRNEALMEQTNRELRSINEDLDSFVYTASHDLKLPIINMASIFQELTKGATFHDPDAPLLINMFNKSLKQINATISDLAEIVKVQKEIDAHQEEIDLLELVDEVRLSIQDLIQNSGAQVTHDFSQVPQLFFSRVNLKSIFYNLISNAVKYRSPERPPSVHLHTCRQQDYTVLTVQDNGMGMDLEKHGAKMFQMFKRFHNHVEGSGLGLYILNRIVQKNGGRIQVESQVNQGTTFTIYLKNSIH</sequence>
<keyword evidence="5" id="KW-0418">Kinase</keyword>
<dbReference type="GO" id="GO:0000155">
    <property type="term" value="F:phosphorelay sensor kinase activity"/>
    <property type="evidence" value="ECO:0007669"/>
    <property type="project" value="InterPro"/>
</dbReference>
<dbReference type="SMART" id="SM00387">
    <property type="entry name" value="HATPase_c"/>
    <property type="match status" value="1"/>
</dbReference>
<organism evidence="9 10">
    <name type="scientific">Rufibacter glacialis</name>
    <dbReference type="NCBI Taxonomy" id="1259555"/>
    <lineage>
        <taxon>Bacteria</taxon>
        <taxon>Pseudomonadati</taxon>
        <taxon>Bacteroidota</taxon>
        <taxon>Cytophagia</taxon>
        <taxon>Cytophagales</taxon>
        <taxon>Hymenobacteraceae</taxon>
        <taxon>Rufibacter</taxon>
    </lineage>
</organism>
<dbReference type="PROSITE" id="PS50113">
    <property type="entry name" value="PAC"/>
    <property type="match status" value="5"/>
</dbReference>
<evidence type="ECO:0000259" key="6">
    <source>
        <dbReference type="PROSITE" id="PS50109"/>
    </source>
</evidence>
<dbReference type="Gene3D" id="3.30.450.20">
    <property type="entry name" value="PAS domain"/>
    <property type="match status" value="7"/>
</dbReference>
<evidence type="ECO:0000256" key="4">
    <source>
        <dbReference type="ARBA" id="ARBA00022679"/>
    </source>
</evidence>
<feature type="domain" description="PAC" evidence="8">
    <location>
        <begin position="477"/>
        <end position="530"/>
    </location>
</feature>
<dbReference type="NCBIfam" id="TIGR00229">
    <property type="entry name" value="sensory_box"/>
    <property type="match status" value="4"/>
</dbReference>
<evidence type="ECO:0000256" key="5">
    <source>
        <dbReference type="ARBA" id="ARBA00022777"/>
    </source>
</evidence>
<dbReference type="InterPro" id="IPR001610">
    <property type="entry name" value="PAC"/>
</dbReference>
<feature type="domain" description="PAS" evidence="7">
    <location>
        <begin position="669"/>
        <end position="724"/>
    </location>
</feature>
<dbReference type="SMART" id="SM00086">
    <property type="entry name" value="PAC"/>
    <property type="match status" value="5"/>
</dbReference>
<dbReference type="Pfam" id="PF08447">
    <property type="entry name" value="PAS_3"/>
    <property type="match status" value="5"/>
</dbReference>
<dbReference type="InterPro" id="IPR000700">
    <property type="entry name" value="PAS-assoc_C"/>
</dbReference>
<dbReference type="InterPro" id="IPR003594">
    <property type="entry name" value="HATPase_dom"/>
</dbReference>
<dbReference type="PRINTS" id="PR00344">
    <property type="entry name" value="BCTRLSENSOR"/>
</dbReference>
<dbReference type="CDD" id="cd00130">
    <property type="entry name" value="PAS"/>
    <property type="match status" value="5"/>
</dbReference>
<dbReference type="Pfam" id="PF02518">
    <property type="entry name" value="HATPase_c"/>
    <property type="match status" value="1"/>
</dbReference>
<reference evidence="9 10" key="2">
    <citation type="submission" date="2019-09" db="EMBL/GenBank/DDBJ databases">
        <title>A bacterium isolated from glacier soil.</title>
        <authorList>
            <person name="Liu Q."/>
        </authorList>
    </citation>
    <scope>NUCLEOTIDE SEQUENCE [LARGE SCALE GENOMIC DNA]</scope>
    <source>
        <strain evidence="9 10">MDT1-10-3</strain>
    </source>
</reference>
<dbReference type="InterPro" id="IPR000014">
    <property type="entry name" value="PAS"/>
</dbReference>
<dbReference type="Gene3D" id="3.30.565.10">
    <property type="entry name" value="Histidine kinase-like ATPase, C-terminal domain"/>
    <property type="match status" value="1"/>
</dbReference>
<dbReference type="PROSITE" id="PS50109">
    <property type="entry name" value="HIS_KIN"/>
    <property type="match status" value="1"/>
</dbReference>
<dbReference type="OrthoDB" id="9766459at2"/>
<reference evidence="9 10" key="1">
    <citation type="submission" date="2019-07" db="EMBL/GenBank/DDBJ databases">
        <authorList>
            <person name="Qu J.-H."/>
        </authorList>
    </citation>
    <scope>NUCLEOTIDE SEQUENCE [LARGE SCALE GENOMIC DNA]</scope>
    <source>
        <strain evidence="9 10">MDT1-10-3</strain>
    </source>
</reference>
<dbReference type="SUPFAM" id="SSF47384">
    <property type="entry name" value="Homodimeric domain of signal transducing histidine kinase"/>
    <property type="match status" value="1"/>
</dbReference>
<comment type="catalytic activity">
    <reaction evidence="1">
        <text>ATP + protein L-histidine = ADP + protein N-phospho-L-histidine.</text>
        <dbReference type="EC" id="2.7.13.3"/>
    </reaction>
</comment>